<evidence type="ECO:0000313" key="2">
    <source>
        <dbReference type="Proteomes" id="UP000821845"/>
    </source>
</evidence>
<sequence length="145" mass="15697">MREGRQGSEAVLTGVTDVQEILSPRGVFNNWAKWHSVACFVSLRMVTGHASCTSYLSYGSAAPRQVVIPFTGQAILSPHGVFKKWVNTDCVAGFVQLRMANGHVQCTSYLSNGNAAPGQVVKGLMPLTLWQRRACYTETVSTGCS</sequence>
<dbReference type="Proteomes" id="UP000821845">
    <property type="component" value="Chromosome 11"/>
</dbReference>
<dbReference type="EMBL" id="CM023491">
    <property type="protein sequence ID" value="KAH6940472.1"/>
    <property type="molecule type" value="Genomic_DNA"/>
</dbReference>
<keyword evidence="2" id="KW-1185">Reference proteome</keyword>
<gene>
    <name evidence="1" type="ORF">HPB50_000079</name>
</gene>
<organism evidence="1 2">
    <name type="scientific">Hyalomma asiaticum</name>
    <name type="common">Tick</name>
    <dbReference type="NCBI Taxonomy" id="266040"/>
    <lineage>
        <taxon>Eukaryota</taxon>
        <taxon>Metazoa</taxon>
        <taxon>Ecdysozoa</taxon>
        <taxon>Arthropoda</taxon>
        <taxon>Chelicerata</taxon>
        <taxon>Arachnida</taxon>
        <taxon>Acari</taxon>
        <taxon>Parasitiformes</taxon>
        <taxon>Ixodida</taxon>
        <taxon>Ixodoidea</taxon>
        <taxon>Ixodidae</taxon>
        <taxon>Hyalomminae</taxon>
        <taxon>Hyalomma</taxon>
    </lineage>
</organism>
<name>A0ACB7SZ15_HYAAI</name>
<evidence type="ECO:0000313" key="1">
    <source>
        <dbReference type="EMBL" id="KAH6940472.1"/>
    </source>
</evidence>
<protein>
    <submittedName>
        <fullName evidence="1">Uncharacterized protein</fullName>
    </submittedName>
</protein>
<comment type="caution">
    <text evidence="1">The sequence shown here is derived from an EMBL/GenBank/DDBJ whole genome shotgun (WGS) entry which is preliminary data.</text>
</comment>
<proteinExistence type="predicted"/>
<reference evidence="1" key="1">
    <citation type="submission" date="2020-05" db="EMBL/GenBank/DDBJ databases">
        <title>Large-scale comparative analyses of tick genomes elucidate their genetic diversity and vector capacities.</title>
        <authorList>
            <person name="Jia N."/>
            <person name="Wang J."/>
            <person name="Shi W."/>
            <person name="Du L."/>
            <person name="Sun Y."/>
            <person name="Zhan W."/>
            <person name="Jiang J."/>
            <person name="Wang Q."/>
            <person name="Zhang B."/>
            <person name="Ji P."/>
            <person name="Sakyi L.B."/>
            <person name="Cui X."/>
            <person name="Yuan T."/>
            <person name="Jiang B."/>
            <person name="Yang W."/>
            <person name="Lam T.T.-Y."/>
            <person name="Chang Q."/>
            <person name="Ding S."/>
            <person name="Wang X."/>
            <person name="Zhu J."/>
            <person name="Ruan X."/>
            <person name="Zhao L."/>
            <person name="Wei J."/>
            <person name="Que T."/>
            <person name="Du C."/>
            <person name="Cheng J."/>
            <person name="Dai P."/>
            <person name="Han X."/>
            <person name="Huang E."/>
            <person name="Gao Y."/>
            <person name="Liu J."/>
            <person name="Shao H."/>
            <person name="Ye R."/>
            <person name="Li L."/>
            <person name="Wei W."/>
            <person name="Wang X."/>
            <person name="Wang C."/>
            <person name="Yang T."/>
            <person name="Huo Q."/>
            <person name="Li W."/>
            <person name="Guo W."/>
            <person name="Chen H."/>
            <person name="Zhou L."/>
            <person name="Ni X."/>
            <person name="Tian J."/>
            <person name="Zhou Y."/>
            <person name="Sheng Y."/>
            <person name="Liu T."/>
            <person name="Pan Y."/>
            <person name="Xia L."/>
            <person name="Li J."/>
            <person name="Zhao F."/>
            <person name="Cao W."/>
        </authorList>
    </citation>
    <scope>NUCLEOTIDE SEQUENCE</scope>
    <source>
        <strain evidence="1">Hyas-2018</strain>
    </source>
</reference>
<accession>A0ACB7SZ15</accession>